<dbReference type="NCBIfam" id="NF011712">
    <property type="entry name" value="PRK15133.1"/>
    <property type="match status" value="1"/>
</dbReference>
<feature type="transmembrane region" description="Helical" evidence="8">
    <location>
        <begin position="219"/>
        <end position="242"/>
    </location>
</feature>
<keyword evidence="7 8" id="KW-0472">Membrane</keyword>
<dbReference type="Gene3D" id="1.10.3720.10">
    <property type="entry name" value="MetI-like"/>
    <property type="match status" value="1"/>
</dbReference>
<keyword evidence="4" id="KW-0997">Cell inner membrane</keyword>
<evidence type="ECO:0000256" key="3">
    <source>
        <dbReference type="ARBA" id="ARBA00022475"/>
    </source>
</evidence>
<proteinExistence type="inferred from homology"/>
<dbReference type="PANTHER" id="PTHR30465:SF66">
    <property type="entry name" value="INNER MEMBRANE ABC TRANSPORTER PERMEASE PROTEIN YEJB"/>
    <property type="match status" value="1"/>
</dbReference>
<dbReference type="GO" id="GO:0042884">
    <property type="term" value="P:microcin transport"/>
    <property type="evidence" value="ECO:0007669"/>
    <property type="project" value="TreeGrafter"/>
</dbReference>
<keyword evidence="11" id="KW-1185">Reference proteome</keyword>
<evidence type="ECO:0000256" key="5">
    <source>
        <dbReference type="ARBA" id="ARBA00022692"/>
    </source>
</evidence>
<organism evidence="10 11">
    <name type="scientific">Qingshengfaniella alkalisoli</name>
    <dbReference type="NCBI Taxonomy" id="2599296"/>
    <lineage>
        <taxon>Bacteria</taxon>
        <taxon>Pseudomonadati</taxon>
        <taxon>Pseudomonadota</taxon>
        <taxon>Alphaproteobacteria</taxon>
        <taxon>Rhodobacterales</taxon>
        <taxon>Paracoccaceae</taxon>
        <taxon>Qingshengfaniella</taxon>
    </lineage>
</organism>
<feature type="transmembrane region" description="Helical" evidence="8">
    <location>
        <begin position="170"/>
        <end position="194"/>
    </location>
</feature>
<dbReference type="OrthoDB" id="9807402at2"/>
<dbReference type="SUPFAM" id="SSF161098">
    <property type="entry name" value="MetI-like"/>
    <property type="match status" value="1"/>
</dbReference>
<comment type="subcellular location">
    <subcellularLocation>
        <location evidence="1">Cell inner membrane</location>
        <topology evidence="1">Multi-pass membrane protein</topology>
    </subcellularLocation>
    <subcellularLocation>
        <location evidence="8">Cell membrane</location>
        <topology evidence="8">Multi-pass membrane protein</topology>
    </subcellularLocation>
</comment>
<evidence type="ECO:0000313" key="11">
    <source>
        <dbReference type="Proteomes" id="UP000318483"/>
    </source>
</evidence>
<dbReference type="EMBL" id="CP042261">
    <property type="protein sequence ID" value="QDY68630.1"/>
    <property type="molecule type" value="Genomic_DNA"/>
</dbReference>
<dbReference type="FunFam" id="1.10.3720.10:FF:000014">
    <property type="entry name" value="Microcin C ABC transporter permease YejB"/>
    <property type="match status" value="1"/>
</dbReference>
<feature type="transmembrane region" description="Helical" evidence="8">
    <location>
        <begin position="277"/>
        <end position="304"/>
    </location>
</feature>
<evidence type="ECO:0000256" key="1">
    <source>
        <dbReference type="ARBA" id="ARBA00004429"/>
    </source>
</evidence>
<feature type="domain" description="ABC transmembrane type-1" evidence="9">
    <location>
        <begin position="128"/>
        <end position="347"/>
    </location>
</feature>
<comment type="similarity">
    <text evidence="8">Belongs to the binding-protein-dependent transport system permease family.</text>
</comment>
<evidence type="ECO:0000313" key="10">
    <source>
        <dbReference type="EMBL" id="QDY68630.1"/>
    </source>
</evidence>
<name>A0A5B8J2Z0_9RHOB</name>
<dbReference type="InterPro" id="IPR000515">
    <property type="entry name" value="MetI-like"/>
</dbReference>
<evidence type="ECO:0000256" key="6">
    <source>
        <dbReference type="ARBA" id="ARBA00022989"/>
    </source>
</evidence>
<dbReference type="InterPro" id="IPR035906">
    <property type="entry name" value="MetI-like_sf"/>
</dbReference>
<dbReference type="PROSITE" id="PS50928">
    <property type="entry name" value="ABC_TM1"/>
    <property type="match status" value="1"/>
</dbReference>
<evidence type="ECO:0000256" key="7">
    <source>
        <dbReference type="ARBA" id="ARBA00023136"/>
    </source>
</evidence>
<dbReference type="Proteomes" id="UP000318483">
    <property type="component" value="Chromosome"/>
</dbReference>
<dbReference type="RefSeq" id="WP_146363444.1">
    <property type="nucleotide sequence ID" value="NZ_CP042261.1"/>
</dbReference>
<dbReference type="AlphaFoldDB" id="A0A5B8J2Z0"/>
<evidence type="ECO:0000259" key="9">
    <source>
        <dbReference type="PROSITE" id="PS50928"/>
    </source>
</evidence>
<feature type="transmembrane region" description="Helical" evidence="8">
    <location>
        <begin position="9"/>
        <end position="30"/>
    </location>
</feature>
<sequence>MGAYILRRLALIIPTLIGIMLINFTLVQFVPGGPIEQVIARIEGQGDVFQGISGAGAERVENIGGGSEKYMGARGLPPEFIEELEREFGFDKPPVQRFLSMLWNYARFDFGESYFRSISVVDLVLEKMPVSISLGLWSTLIAYLVSIPLGIRKAVKDGSKFDTWTSGMIIVGYAIPGFLFAILLLVLFAGGSYFQWFPLRGLTSDNFDQLSPLGKVADYFWHIALPVLASTISAFATLTLLTKNSFLDEIKKQYVMTARAKGLTERKVLYGHVFRNAMLIVIAGFPAVFVSVFFGGSLIIETIFSLDGLGRLGFEAAVSRDYPVIFGTLYVFGLIGLVMGLISDLMYVWIDPRIDFETRET</sequence>
<dbReference type="KEGG" id="lit:FPZ52_02680"/>
<gene>
    <name evidence="10" type="ORF">FPZ52_02680</name>
</gene>
<evidence type="ECO:0000256" key="4">
    <source>
        <dbReference type="ARBA" id="ARBA00022519"/>
    </source>
</evidence>
<evidence type="ECO:0000256" key="2">
    <source>
        <dbReference type="ARBA" id="ARBA00022448"/>
    </source>
</evidence>
<feature type="transmembrane region" description="Helical" evidence="8">
    <location>
        <begin position="324"/>
        <end position="350"/>
    </location>
</feature>
<dbReference type="PANTHER" id="PTHR30465">
    <property type="entry name" value="INNER MEMBRANE ABC TRANSPORTER"/>
    <property type="match status" value="1"/>
</dbReference>
<protein>
    <submittedName>
        <fullName evidence="10">Microcin C ABC transporter permease YejB</fullName>
    </submittedName>
</protein>
<keyword evidence="5 8" id="KW-0812">Transmembrane</keyword>
<keyword evidence="6 8" id="KW-1133">Transmembrane helix</keyword>
<evidence type="ECO:0000256" key="8">
    <source>
        <dbReference type="RuleBase" id="RU363032"/>
    </source>
</evidence>
<dbReference type="GO" id="GO:0005886">
    <property type="term" value="C:plasma membrane"/>
    <property type="evidence" value="ECO:0007669"/>
    <property type="project" value="UniProtKB-SubCell"/>
</dbReference>
<accession>A0A5B8J2Z0</accession>
<feature type="transmembrane region" description="Helical" evidence="8">
    <location>
        <begin position="130"/>
        <end position="149"/>
    </location>
</feature>
<keyword evidence="3" id="KW-1003">Cell membrane</keyword>
<dbReference type="Pfam" id="PF00528">
    <property type="entry name" value="BPD_transp_1"/>
    <property type="match status" value="1"/>
</dbReference>
<keyword evidence="2 8" id="KW-0813">Transport</keyword>
<dbReference type="CDD" id="cd06261">
    <property type="entry name" value="TM_PBP2"/>
    <property type="match status" value="1"/>
</dbReference>
<dbReference type="GO" id="GO:0055085">
    <property type="term" value="P:transmembrane transport"/>
    <property type="evidence" value="ECO:0007669"/>
    <property type="project" value="InterPro"/>
</dbReference>
<reference evidence="10 11" key="1">
    <citation type="submission" date="2019-07" db="EMBL/GenBank/DDBJ databases">
        <title>Litoreibacter alkalisoli sp. nov., isolated from saline-alkaline soil.</title>
        <authorList>
            <person name="Wang S."/>
            <person name="Xu L."/>
            <person name="Xing Y.-T."/>
            <person name="Sun J.-Q."/>
        </authorList>
    </citation>
    <scope>NUCLEOTIDE SEQUENCE [LARGE SCALE GENOMIC DNA]</scope>
    <source>
        <strain evidence="10 11">LN3S51</strain>
    </source>
</reference>